<evidence type="ECO:0000313" key="5">
    <source>
        <dbReference type="Proteomes" id="UP000598196"/>
    </source>
</evidence>
<dbReference type="Gene3D" id="2.60.450.10">
    <property type="entry name" value="Lipopolysaccharide (LPS) transport protein A like domain"/>
    <property type="match status" value="1"/>
</dbReference>
<dbReference type="PANTHER" id="PTHR36504:SF1">
    <property type="entry name" value="LIPOPOLYSACCHARIDE EXPORT SYSTEM PROTEIN LPTA"/>
    <property type="match status" value="1"/>
</dbReference>
<comment type="caution">
    <text evidence="4">The sequence shown here is derived from an EMBL/GenBank/DDBJ whole genome shotgun (WGS) entry which is preliminary data.</text>
</comment>
<dbReference type="AlphaFoldDB" id="A0A918DCL8"/>
<dbReference type="GO" id="GO:0017089">
    <property type="term" value="F:glycolipid transfer activity"/>
    <property type="evidence" value="ECO:0007669"/>
    <property type="project" value="TreeGrafter"/>
</dbReference>
<feature type="domain" description="Organic solvent tolerance-like N-terminal" evidence="3">
    <location>
        <begin position="40"/>
        <end position="145"/>
    </location>
</feature>
<evidence type="ECO:0000259" key="3">
    <source>
        <dbReference type="Pfam" id="PF03968"/>
    </source>
</evidence>
<protein>
    <submittedName>
        <fullName evidence="4">Organic solvent tolerance protein OstA</fullName>
    </submittedName>
</protein>
<proteinExistence type="predicted"/>
<dbReference type="EMBL" id="BMLP01000003">
    <property type="protein sequence ID" value="GGO32498.1"/>
    <property type="molecule type" value="Genomic_DNA"/>
</dbReference>
<dbReference type="OrthoDB" id="9811926at2"/>
<accession>A0A918DCL8</accession>
<evidence type="ECO:0000256" key="1">
    <source>
        <dbReference type="ARBA" id="ARBA00022729"/>
    </source>
</evidence>
<keyword evidence="5" id="KW-1185">Reference proteome</keyword>
<organism evidence="4 5">
    <name type="scientific">Gemmobacter aquaticus</name>
    <dbReference type="NCBI Taxonomy" id="490185"/>
    <lineage>
        <taxon>Bacteria</taxon>
        <taxon>Pseudomonadati</taxon>
        <taxon>Pseudomonadota</taxon>
        <taxon>Alphaproteobacteria</taxon>
        <taxon>Rhodobacterales</taxon>
        <taxon>Paracoccaceae</taxon>
        <taxon>Gemmobacter</taxon>
    </lineage>
</organism>
<dbReference type="GO" id="GO:0009279">
    <property type="term" value="C:cell outer membrane"/>
    <property type="evidence" value="ECO:0007669"/>
    <property type="project" value="TreeGrafter"/>
</dbReference>
<keyword evidence="1 2" id="KW-0732">Signal</keyword>
<dbReference type="InterPro" id="IPR052037">
    <property type="entry name" value="LPS_export_LptA"/>
</dbReference>
<dbReference type="PANTHER" id="PTHR36504">
    <property type="entry name" value="LIPOPOLYSACCHARIDE EXPORT SYSTEM PROTEIN LPTA"/>
    <property type="match status" value="1"/>
</dbReference>
<feature type="chain" id="PRO_5037426002" evidence="2">
    <location>
        <begin position="22"/>
        <end position="162"/>
    </location>
</feature>
<evidence type="ECO:0000256" key="2">
    <source>
        <dbReference type="SAM" id="SignalP"/>
    </source>
</evidence>
<dbReference type="GO" id="GO:0015920">
    <property type="term" value="P:lipopolysaccharide transport"/>
    <property type="evidence" value="ECO:0007669"/>
    <property type="project" value="TreeGrafter"/>
</dbReference>
<feature type="signal peptide" evidence="2">
    <location>
        <begin position="1"/>
        <end position="21"/>
    </location>
</feature>
<reference evidence="4 5" key="1">
    <citation type="journal article" date="2014" name="Int. J. Syst. Evol. Microbiol.">
        <title>Complete genome sequence of Corynebacterium casei LMG S-19264T (=DSM 44701T), isolated from a smear-ripened cheese.</title>
        <authorList>
            <consortium name="US DOE Joint Genome Institute (JGI-PGF)"/>
            <person name="Walter F."/>
            <person name="Albersmeier A."/>
            <person name="Kalinowski J."/>
            <person name="Ruckert C."/>
        </authorList>
    </citation>
    <scope>NUCLEOTIDE SEQUENCE [LARGE SCALE GENOMIC DNA]</scope>
    <source>
        <strain evidence="4 5">CGMCC 1.7029</strain>
    </source>
</reference>
<dbReference type="InterPro" id="IPR005653">
    <property type="entry name" value="OstA-like_N"/>
</dbReference>
<name>A0A918DCL8_9RHOB</name>
<evidence type="ECO:0000313" key="4">
    <source>
        <dbReference type="EMBL" id="GGO32498.1"/>
    </source>
</evidence>
<gene>
    <name evidence="4" type="ORF">GCM10010991_20100</name>
</gene>
<dbReference type="Proteomes" id="UP000598196">
    <property type="component" value="Unassembled WGS sequence"/>
</dbReference>
<dbReference type="RefSeq" id="WP_146286735.1">
    <property type="nucleotide sequence ID" value="NZ_BMLP01000003.1"/>
</dbReference>
<sequence length="162" mass="16663">MVRPRRFVLLLSAFLPLAAWAQDAQVAFGGLRQDTTLPVEVKAESLTVNQTDGSATFTGNVLVGQGEMRLAAQTVRVEYAADGKSIAKLHATGGVTLASNSDAAESDEAVYAVDVGTVLMTGNVLLTQGPSAIAGQKLLIDLKAGTGRMEGGVSTVFSPGGN</sequence>
<dbReference type="GO" id="GO:0030288">
    <property type="term" value="C:outer membrane-bounded periplasmic space"/>
    <property type="evidence" value="ECO:0007669"/>
    <property type="project" value="TreeGrafter"/>
</dbReference>
<dbReference type="Pfam" id="PF03968">
    <property type="entry name" value="LptD_N"/>
    <property type="match status" value="1"/>
</dbReference>